<dbReference type="PRINTS" id="PR00344">
    <property type="entry name" value="BCTRLSENSOR"/>
</dbReference>
<dbReference type="Pfam" id="PF02518">
    <property type="entry name" value="HATPase_c"/>
    <property type="match status" value="1"/>
</dbReference>
<dbReference type="InterPro" id="IPR050351">
    <property type="entry name" value="BphY/WalK/GraS-like"/>
</dbReference>
<proteinExistence type="predicted"/>
<dbReference type="Gene3D" id="3.30.450.20">
    <property type="entry name" value="PAS domain"/>
    <property type="match status" value="3"/>
</dbReference>
<evidence type="ECO:0000313" key="11">
    <source>
        <dbReference type="Proteomes" id="UP001501469"/>
    </source>
</evidence>
<gene>
    <name evidence="10" type="ORF">GCM10022409_47130</name>
</gene>
<dbReference type="SUPFAM" id="SSF47384">
    <property type="entry name" value="Homodimeric domain of signal transducing histidine kinase"/>
    <property type="match status" value="1"/>
</dbReference>
<dbReference type="InterPro" id="IPR004358">
    <property type="entry name" value="Sig_transdc_His_kin-like_C"/>
</dbReference>
<evidence type="ECO:0000256" key="1">
    <source>
        <dbReference type="ARBA" id="ARBA00000085"/>
    </source>
</evidence>
<dbReference type="RefSeq" id="WP_345059540.1">
    <property type="nucleotide sequence ID" value="NZ_BAABDK010000035.1"/>
</dbReference>
<dbReference type="InterPro" id="IPR000700">
    <property type="entry name" value="PAS-assoc_C"/>
</dbReference>
<evidence type="ECO:0000256" key="3">
    <source>
        <dbReference type="ARBA" id="ARBA00022553"/>
    </source>
</evidence>
<dbReference type="SMART" id="SM00388">
    <property type="entry name" value="HisKA"/>
    <property type="match status" value="1"/>
</dbReference>
<feature type="domain" description="Histidine kinase" evidence="8">
    <location>
        <begin position="657"/>
        <end position="874"/>
    </location>
</feature>
<keyword evidence="6" id="KW-0472">Membrane</keyword>
<accession>A0ABP7UWX7</accession>
<reference evidence="11" key="1">
    <citation type="journal article" date="2019" name="Int. J. Syst. Evol. Microbiol.">
        <title>The Global Catalogue of Microorganisms (GCM) 10K type strain sequencing project: providing services to taxonomists for standard genome sequencing and annotation.</title>
        <authorList>
            <consortium name="The Broad Institute Genomics Platform"/>
            <consortium name="The Broad Institute Genome Sequencing Center for Infectious Disease"/>
            <person name="Wu L."/>
            <person name="Ma J."/>
        </authorList>
    </citation>
    <scope>NUCLEOTIDE SEQUENCE [LARGE SCALE GENOMIC DNA]</scope>
    <source>
        <strain evidence="11">JCM 17225</strain>
    </source>
</reference>
<dbReference type="SMART" id="SM00387">
    <property type="entry name" value="HATPase_c"/>
    <property type="match status" value="1"/>
</dbReference>
<dbReference type="CDD" id="cd00130">
    <property type="entry name" value="PAS"/>
    <property type="match status" value="3"/>
</dbReference>
<feature type="coiled-coil region" evidence="7">
    <location>
        <begin position="280"/>
        <end position="307"/>
    </location>
</feature>
<comment type="caution">
    <text evidence="10">The sequence shown here is derived from an EMBL/GenBank/DDBJ whole genome shotgun (WGS) entry which is preliminary data.</text>
</comment>
<keyword evidence="4" id="KW-0808">Transferase</keyword>
<evidence type="ECO:0000259" key="9">
    <source>
        <dbReference type="PROSITE" id="PS50113"/>
    </source>
</evidence>
<keyword evidence="11" id="KW-1185">Reference proteome</keyword>
<evidence type="ECO:0000313" key="10">
    <source>
        <dbReference type="EMBL" id="GAA4054619.1"/>
    </source>
</evidence>
<organism evidence="10 11">
    <name type="scientific">Hymenobacter glaciei</name>
    <dbReference type="NCBI Taxonomy" id="877209"/>
    <lineage>
        <taxon>Bacteria</taxon>
        <taxon>Pseudomonadati</taxon>
        <taxon>Bacteroidota</taxon>
        <taxon>Cytophagia</taxon>
        <taxon>Cytophagales</taxon>
        <taxon>Hymenobacteraceae</taxon>
        <taxon>Hymenobacter</taxon>
    </lineage>
</organism>
<dbReference type="Proteomes" id="UP001501469">
    <property type="component" value="Unassembled WGS sequence"/>
</dbReference>
<dbReference type="SUPFAM" id="SSF55874">
    <property type="entry name" value="ATPase domain of HSP90 chaperone/DNA topoisomerase II/histidine kinase"/>
    <property type="match status" value="1"/>
</dbReference>
<comment type="catalytic activity">
    <reaction evidence="1">
        <text>ATP + protein L-histidine = ADP + protein N-phospho-L-histidine.</text>
        <dbReference type="EC" id="2.7.13.3"/>
    </reaction>
</comment>
<dbReference type="InterPro" id="IPR003594">
    <property type="entry name" value="HATPase_dom"/>
</dbReference>
<dbReference type="NCBIfam" id="TIGR00229">
    <property type="entry name" value="sensory_box"/>
    <property type="match status" value="1"/>
</dbReference>
<dbReference type="SUPFAM" id="SSF55785">
    <property type="entry name" value="PYP-like sensor domain (PAS domain)"/>
    <property type="match status" value="3"/>
</dbReference>
<dbReference type="PANTHER" id="PTHR42878">
    <property type="entry name" value="TWO-COMPONENT HISTIDINE KINASE"/>
    <property type="match status" value="1"/>
</dbReference>
<dbReference type="InterPro" id="IPR036097">
    <property type="entry name" value="HisK_dim/P_sf"/>
</dbReference>
<dbReference type="PROSITE" id="PS50109">
    <property type="entry name" value="HIS_KIN"/>
    <property type="match status" value="1"/>
</dbReference>
<evidence type="ECO:0000256" key="5">
    <source>
        <dbReference type="ARBA" id="ARBA00022777"/>
    </source>
</evidence>
<dbReference type="CDD" id="cd00082">
    <property type="entry name" value="HisKA"/>
    <property type="match status" value="1"/>
</dbReference>
<evidence type="ECO:0000259" key="8">
    <source>
        <dbReference type="PROSITE" id="PS50109"/>
    </source>
</evidence>
<dbReference type="PROSITE" id="PS50113">
    <property type="entry name" value="PAC"/>
    <property type="match status" value="1"/>
</dbReference>
<keyword evidence="5" id="KW-0418">Kinase</keyword>
<dbReference type="InterPro" id="IPR036890">
    <property type="entry name" value="HATPase_C_sf"/>
</dbReference>
<dbReference type="PANTHER" id="PTHR42878:SF15">
    <property type="entry name" value="BACTERIOPHYTOCHROME"/>
    <property type="match status" value="1"/>
</dbReference>
<dbReference type="InterPro" id="IPR013656">
    <property type="entry name" value="PAS_4"/>
</dbReference>
<keyword evidence="3" id="KW-0597">Phosphoprotein</keyword>
<evidence type="ECO:0000256" key="4">
    <source>
        <dbReference type="ARBA" id="ARBA00022679"/>
    </source>
</evidence>
<dbReference type="InterPro" id="IPR035965">
    <property type="entry name" value="PAS-like_dom_sf"/>
</dbReference>
<evidence type="ECO:0000256" key="2">
    <source>
        <dbReference type="ARBA" id="ARBA00012438"/>
    </source>
</evidence>
<dbReference type="InterPro" id="IPR005467">
    <property type="entry name" value="His_kinase_dom"/>
</dbReference>
<dbReference type="Pfam" id="PF00512">
    <property type="entry name" value="HisKA"/>
    <property type="match status" value="1"/>
</dbReference>
<dbReference type="Gene3D" id="1.10.287.130">
    <property type="match status" value="1"/>
</dbReference>
<name>A0ABP7UWX7_9BACT</name>
<feature type="domain" description="PAC" evidence="9">
    <location>
        <begin position="557"/>
        <end position="610"/>
    </location>
</feature>
<keyword evidence="7" id="KW-0175">Coiled coil</keyword>
<dbReference type="Pfam" id="PF08448">
    <property type="entry name" value="PAS_4"/>
    <property type="match status" value="3"/>
</dbReference>
<protein>
    <recommendedName>
        <fullName evidence="2">histidine kinase</fullName>
        <ecNumber evidence="2">2.7.13.3</ecNumber>
    </recommendedName>
</protein>
<dbReference type="SMART" id="SM00091">
    <property type="entry name" value="PAS"/>
    <property type="match status" value="3"/>
</dbReference>
<dbReference type="InterPro" id="IPR000014">
    <property type="entry name" value="PAS"/>
</dbReference>
<dbReference type="InterPro" id="IPR003661">
    <property type="entry name" value="HisK_dim/P_dom"/>
</dbReference>
<dbReference type="EC" id="2.7.13.3" evidence="2"/>
<dbReference type="Gene3D" id="3.30.565.10">
    <property type="entry name" value="Histidine kinase-like ATPase, C-terminal domain"/>
    <property type="match status" value="1"/>
</dbReference>
<sequence length="885" mass="97463">MPTVAPPLRAALHFPAELLQPLLEVSLTAINLLRPVYRPDSEEIEDFTLEYLNLAGQRIMRLPEQPDGTLLTHLPHALATGIFAFYRHVYETGEAGRYHLNYPHDGLDQFFRLAARRCGEMLLVSFTADEVSPDRDAIEAALRASQAREQAARTEAETQRGELQRVVEQAPVALAIARGPDLVVEAANPAILALWGKPPEEALGKPLLEAVPEAAGPGHRALFESVLRTGQPVVAREHAAPNLSTGSQETPFFDFVYQPLRDEQGQVTGVITVATEVTQLVQTRQQVQDLNEQLAAANSKLESLNAGLRTTNATLLTAQGEQQQLNDVLEARVAERTLALQAALAETETQRRRLHELFEQMPLAIAVLQGPEYVIEMANPTVCTLWGRTPAQALDTPLFDLLPEIRDQGFKELLDEVVRTGVPYVATELPSVLLRHGRRDTLYWNFVYQPLFAPSGQVTGITVMATEVSAQVTARLHLAAQQQLQAVFEQAPVAIGVFSGPDYVVDVCNPGLQAIWGRTAAQAVNRPLFEVLPEIRNQGFKEQLDEVVATGVPYLAHEVPLQVLHQGQPTTLYVNFVYHPLRDAQGYVSAVAAVATDVTEQVSARRQVQRLNEANVQRLNRELAASNADLLANNHELTDTNRQLTRANVDLDNFIYTASHDLKTPITNIEGLLQELLFSLPASIQRSEPVREVLAMMQKAVERFQQTIVHLTDISRLQLAHVQPAEEVNLADVIENVRLDLTPQLAAAGAQLEVDVVRCSRLSFSPKNLRSIVYNLLSNAVKYRAPARPLRVQVRCHSAAGATVLEVQDNGLGLDALQQGKLFGMFVRFHDHVPGSGIGLYMVKRIAENAGGTVTVRSEPNVGTTFVVTLPRMVRDHEAGAHQVP</sequence>
<evidence type="ECO:0000256" key="6">
    <source>
        <dbReference type="ARBA" id="ARBA00023136"/>
    </source>
</evidence>
<evidence type="ECO:0000256" key="7">
    <source>
        <dbReference type="SAM" id="Coils"/>
    </source>
</evidence>
<dbReference type="EMBL" id="BAABDK010000035">
    <property type="protein sequence ID" value="GAA4054619.1"/>
    <property type="molecule type" value="Genomic_DNA"/>
</dbReference>